<sequence length="100" mass="11442">MEQVKLNLRIDHDDEDDLINGLIEAAFDAFEQTTNRKLYAVESEIPADVTNGLHICASITQGAYMLIGHWYKNKEAVGSGMELPQATEWLWKRHRWINVG</sequence>
<dbReference type="InterPro" id="IPR021146">
    <property type="entry name" value="Phage_gp6-like_head-tail"/>
</dbReference>
<evidence type="ECO:0000313" key="1">
    <source>
        <dbReference type="EMBL" id="RLL30733.1"/>
    </source>
</evidence>
<dbReference type="CDD" id="cd08054">
    <property type="entry name" value="gp6"/>
    <property type="match status" value="1"/>
</dbReference>
<dbReference type="Pfam" id="PF05135">
    <property type="entry name" value="Phage_connect_1"/>
    <property type="match status" value="1"/>
</dbReference>
<dbReference type="EMBL" id="RCHD01000051">
    <property type="protein sequence ID" value="RLL30733.1"/>
    <property type="molecule type" value="Genomic_DNA"/>
</dbReference>
<name>A0A498D0N2_9GAMM</name>
<dbReference type="Gene3D" id="1.10.3230.30">
    <property type="entry name" value="Phage gp6-like head-tail connector protein"/>
    <property type="match status" value="1"/>
</dbReference>
<accession>A0A498D0N2</accession>
<comment type="caution">
    <text evidence="1">The sequence shown here is derived from an EMBL/GenBank/DDBJ whole genome shotgun (WGS) entry which is preliminary data.</text>
</comment>
<dbReference type="Proteomes" id="UP000267166">
    <property type="component" value="Unassembled WGS sequence"/>
</dbReference>
<dbReference type="InterPro" id="IPR006450">
    <property type="entry name" value="Phage_HK97_gp6-like"/>
</dbReference>
<gene>
    <name evidence="1" type="ORF">D9K80_15615</name>
</gene>
<dbReference type="NCBIfam" id="TIGR01560">
    <property type="entry name" value="put_DNA_pack"/>
    <property type="match status" value="1"/>
</dbReference>
<protein>
    <submittedName>
        <fullName evidence="1">Phage gp6-like head-tail connector protein</fullName>
    </submittedName>
</protein>
<organism evidence="1 2">
    <name type="scientific">Acinetobacter cumulans</name>
    <dbReference type="NCBI Taxonomy" id="2136182"/>
    <lineage>
        <taxon>Bacteria</taxon>
        <taxon>Pseudomonadati</taxon>
        <taxon>Pseudomonadota</taxon>
        <taxon>Gammaproteobacteria</taxon>
        <taxon>Moraxellales</taxon>
        <taxon>Moraxellaceae</taxon>
        <taxon>Acinetobacter</taxon>
    </lineage>
</organism>
<dbReference type="AlphaFoldDB" id="A0A498D0N2"/>
<reference evidence="1 2" key="1">
    <citation type="submission" date="2018-09" db="EMBL/GenBank/DDBJ databases">
        <title>The draft genome of Acinetobacter sp. strains.</title>
        <authorList>
            <person name="Qin J."/>
            <person name="Feng Y."/>
            <person name="Zong Z."/>
        </authorList>
    </citation>
    <scope>NUCLEOTIDE SEQUENCE [LARGE SCALE GENOMIC DNA]</scope>
    <source>
        <strain evidence="1 2">WCHAc060003</strain>
    </source>
</reference>
<evidence type="ECO:0000313" key="2">
    <source>
        <dbReference type="Proteomes" id="UP000267166"/>
    </source>
</evidence>
<proteinExistence type="predicted"/>